<protein>
    <submittedName>
        <fullName evidence="1">Uncharacterized protein</fullName>
    </submittedName>
</protein>
<reference evidence="2" key="1">
    <citation type="journal article" date="2017" name="Nat. Ecol. Evol.">
        <title>Genome expansion and lineage-specific genetic innovations in the forest pathogenic fungi Armillaria.</title>
        <authorList>
            <person name="Sipos G."/>
            <person name="Prasanna A.N."/>
            <person name="Walter M.C."/>
            <person name="O'Connor E."/>
            <person name="Balint B."/>
            <person name="Krizsan K."/>
            <person name="Kiss B."/>
            <person name="Hess J."/>
            <person name="Varga T."/>
            <person name="Slot J."/>
            <person name="Riley R."/>
            <person name="Boka B."/>
            <person name="Rigling D."/>
            <person name="Barry K."/>
            <person name="Lee J."/>
            <person name="Mihaltcheva S."/>
            <person name="LaButti K."/>
            <person name="Lipzen A."/>
            <person name="Waldron R."/>
            <person name="Moloney N.M."/>
            <person name="Sperisen C."/>
            <person name="Kredics L."/>
            <person name="Vagvoelgyi C."/>
            <person name="Patrignani A."/>
            <person name="Fitzpatrick D."/>
            <person name="Nagy I."/>
            <person name="Doyle S."/>
            <person name="Anderson J.B."/>
            <person name="Grigoriev I.V."/>
            <person name="Gueldener U."/>
            <person name="Muensterkoetter M."/>
            <person name="Nagy L.G."/>
        </authorList>
    </citation>
    <scope>NUCLEOTIDE SEQUENCE [LARGE SCALE GENOMIC DNA]</scope>
    <source>
        <strain evidence="2">C18/9</strain>
    </source>
</reference>
<gene>
    <name evidence="1" type="ORF">ARMOST_18628</name>
</gene>
<accession>A0A284S293</accession>
<proteinExistence type="predicted"/>
<dbReference type="Proteomes" id="UP000219338">
    <property type="component" value="Unassembled WGS sequence"/>
</dbReference>
<dbReference type="EMBL" id="FUEG01000027">
    <property type="protein sequence ID" value="SJL15143.1"/>
    <property type="molecule type" value="Genomic_DNA"/>
</dbReference>
<evidence type="ECO:0000313" key="1">
    <source>
        <dbReference type="EMBL" id="SJL15143.1"/>
    </source>
</evidence>
<evidence type="ECO:0000313" key="2">
    <source>
        <dbReference type="Proteomes" id="UP000219338"/>
    </source>
</evidence>
<organism evidence="1 2">
    <name type="scientific">Armillaria ostoyae</name>
    <name type="common">Armillaria root rot fungus</name>
    <dbReference type="NCBI Taxonomy" id="47428"/>
    <lineage>
        <taxon>Eukaryota</taxon>
        <taxon>Fungi</taxon>
        <taxon>Dikarya</taxon>
        <taxon>Basidiomycota</taxon>
        <taxon>Agaricomycotina</taxon>
        <taxon>Agaricomycetes</taxon>
        <taxon>Agaricomycetidae</taxon>
        <taxon>Agaricales</taxon>
        <taxon>Marasmiineae</taxon>
        <taxon>Physalacriaceae</taxon>
        <taxon>Armillaria</taxon>
    </lineage>
</organism>
<dbReference type="AlphaFoldDB" id="A0A284S293"/>
<keyword evidence="2" id="KW-1185">Reference proteome</keyword>
<sequence length="20" mass="2380">MVPEWQLYLSLWCSALNGRL</sequence>
<name>A0A284S293_ARMOS</name>